<name>A0A9K3KMY3_9STRA</name>
<proteinExistence type="predicted"/>
<dbReference type="OrthoDB" id="202063at2759"/>
<evidence type="ECO:0000256" key="1">
    <source>
        <dbReference type="SAM" id="Phobius"/>
    </source>
</evidence>
<feature type="transmembrane region" description="Helical" evidence="1">
    <location>
        <begin position="202"/>
        <end position="228"/>
    </location>
</feature>
<feature type="transmembrane region" description="Helical" evidence="1">
    <location>
        <begin position="50"/>
        <end position="68"/>
    </location>
</feature>
<comment type="caution">
    <text evidence="2">The sequence shown here is derived from an EMBL/GenBank/DDBJ whole genome shotgun (WGS) entry which is preliminary data.</text>
</comment>
<evidence type="ECO:0000313" key="2">
    <source>
        <dbReference type="EMBL" id="KAG7346697.1"/>
    </source>
</evidence>
<protein>
    <submittedName>
        <fullName evidence="2">Uncharacterized protein</fullName>
    </submittedName>
</protein>
<evidence type="ECO:0000313" key="3">
    <source>
        <dbReference type="Proteomes" id="UP000693970"/>
    </source>
</evidence>
<keyword evidence="1" id="KW-1133">Transmembrane helix</keyword>
<accession>A0A9K3KMY3</accession>
<dbReference type="EMBL" id="JAGRRH010000021">
    <property type="protein sequence ID" value="KAG7346697.1"/>
    <property type="molecule type" value="Genomic_DNA"/>
</dbReference>
<dbReference type="Proteomes" id="UP000693970">
    <property type="component" value="Unassembled WGS sequence"/>
</dbReference>
<dbReference type="AlphaFoldDB" id="A0A9K3KMY3"/>
<keyword evidence="3" id="KW-1185">Reference proteome</keyword>
<organism evidence="2 3">
    <name type="scientific">Nitzschia inconspicua</name>
    <dbReference type="NCBI Taxonomy" id="303405"/>
    <lineage>
        <taxon>Eukaryota</taxon>
        <taxon>Sar</taxon>
        <taxon>Stramenopiles</taxon>
        <taxon>Ochrophyta</taxon>
        <taxon>Bacillariophyta</taxon>
        <taxon>Bacillariophyceae</taxon>
        <taxon>Bacillariophycidae</taxon>
        <taxon>Bacillariales</taxon>
        <taxon>Bacillariaceae</taxon>
        <taxon>Nitzschia</taxon>
    </lineage>
</organism>
<keyword evidence="1" id="KW-0812">Transmembrane</keyword>
<reference evidence="2" key="2">
    <citation type="submission" date="2021-04" db="EMBL/GenBank/DDBJ databases">
        <authorList>
            <person name="Podell S."/>
        </authorList>
    </citation>
    <scope>NUCLEOTIDE SEQUENCE</scope>
    <source>
        <strain evidence="2">Hildebrandi</strain>
    </source>
</reference>
<reference evidence="2" key="1">
    <citation type="journal article" date="2021" name="Sci. Rep.">
        <title>Diploid genomic architecture of Nitzschia inconspicua, an elite biomass production diatom.</title>
        <authorList>
            <person name="Oliver A."/>
            <person name="Podell S."/>
            <person name="Pinowska A."/>
            <person name="Traller J.C."/>
            <person name="Smith S.R."/>
            <person name="McClure R."/>
            <person name="Beliaev A."/>
            <person name="Bohutskyi P."/>
            <person name="Hill E.A."/>
            <person name="Rabines A."/>
            <person name="Zheng H."/>
            <person name="Allen L.Z."/>
            <person name="Kuo A."/>
            <person name="Grigoriev I.V."/>
            <person name="Allen A.E."/>
            <person name="Hazlebeck D."/>
            <person name="Allen E.E."/>
        </authorList>
    </citation>
    <scope>NUCLEOTIDE SEQUENCE</scope>
    <source>
        <strain evidence="2">Hildebrandi</strain>
    </source>
</reference>
<feature type="transmembrane region" description="Helical" evidence="1">
    <location>
        <begin position="240"/>
        <end position="273"/>
    </location>
</feature>
<keyword evidence="1" id="KW-0472">Membrane</keyword>
<sequence length="301" mass="33705">MYANQQRYPAGGMPPPGRQLVLPEPGDVGQMIVRGASTFARRHKVVTGSYILGILVILLIGGGTKLNYDQRRQYNEIMKTIDLQAEFDASTDYWQANEAYRATKGWFSCDGLCQRNKRRMEEAKYRLDRIRQEGQARMSDAKSVAGIFSEVGVGEVQDSFWSYFNHGKQFAKRQSMWDAMWMGIRTMSRGRDENMIEFGLRVLMNVLVNFSIGLIMALVMFVIGLWSIVRSYQPNPIVAVLFFVGAACAAFSFVATYLLAIYGAAAGGVYGVLKVAESNARAQIGQGRGQPGYVQNRPHYD</sequence>
<gene>
    <name evidence="2" type="ORF">IV203_005766</name>
</gene>